<dbReference type="InterPro" id="IPR001447">
    <property type="entry name" value="Arylamine_N-AcTrfase"/>
</dbReference>
<protein>
    <submittedName>
        <fullName evidence="2">Arylamine N-acetyltransferase 2</fullName>
    </submittedName>
</protein>
<dbReference type="PANTHER" id="PTHR11786:SF0">
    <property type="entry name" value="ARYLAMINE N-ACETYLTRANSFERASE 4-RELATED"/>
    <property type="match status" value="1"/>
</dbReference>
<dbReference type="EMBL" id="ML977630">
    <property type="protein sequence ID" value="KAF1996017.1"/>
    <property type="molecule type" value="Genomic_DNA"/>
</dbReference>
<accession>A0A6A5W446</accession>
<dbReference type="GO" id="GO:0016407">
    <property type="term" value="F:acetyltransferase activity"/>
    <property type="evidence" value="ECO:0007669"/>
    <property type="project" value="InterPro"/>
</dbReference>
<evidence type="ECO:0000313" key="2">
    <source>
        <dbReference type="EMBL" id="KAF1996017.1"/>
    </source>
</evidence>
<dbReference type="InterPro" id="IPR053710">
    <property type="entry name" value="Arylamine_NAT_domain_sf"/>
</dbReference>
<keyword evidence="3" id="KW-1185">Reference proteome</keyword>
<proteinExistence type="inferred from homology"/>
<evidence type="ECO:0000313" key="3">
    <source>
        <dbReference type="Proteomes" id="UP000799779"/>
    </source>
</evidence>
<gene>
    <name evidence="2" type="ORF">P154DRAFT_327597</name>
</gene>
<dbReference type="InterPro" id="IPR038765">
    <property type="entry name" value="Papain-like_cys_pep_sf"/>
</dbReference>
<dbReference type="Proteomes" id="UP000799779">
    <property type="component" value="Unassembled WGS sequence"/>
</dbReference>
<sequence>MASAYTQSQISAYLSHIEIPPKYHLSANPPRDAAFLKALHIHTISTLPYENLSLHYNATHRNSLDPQDLYRKIVENNRGRGGYCMENSIFFNHILRGLGFLVYTAGVRIRLRENGVPGGDYVGWVHIVNIVTIDGQKYMVDVGFGGDGATRPIPLIPNSPVKNLGTQEIQLVRDHIPSQTHRVEDTQLWIYQYRNGEHLPWNSFYAFPDFEFMEADFKIMNWFTGSSPEAHQTYNVIAVKFLRKKLEGEDEVIYGKRMMLNGTVKENLGGKTVIVQECTTEVERVAALRQWFGITLSEEEKVGIIGHVTELKRATANTR</sequence>
<dbReference type="AlphaFoldDB" id="A0A6A5W446"/>
<dbReference type="OrthoDB" id="10260017at2759"/>
<evidence type="ECO:0000256" key="1">
    <source>
        <dbReference type="ARBA" id="ARBA00006547"/>
    </source>
</evidence>
<organism evidence="2 3">
    <name type="scientific">Amniculicola lignicola CBS 123094</name>
    <dbReference type="NCBI Taxonomy" id="1392246"/>
    <lineage>
        <taxon>Eukaryota</taxon>
        <taxon>Fungi</taxon>
        <taxon>Dikarya</taxon>
        <taxon>Ascomycota</taxon>
        <taxon>Pezizomycotina</taxon>
        <taxon>Dothideomycetes</taxon>
        <taxon>Pleosporomycetidae</taxon>
        <taxon>Pleosporales</taxon>
        <taxon>Amniculicolaceae</taxon>
        <taxon>Amniculicola</taxon>
    </lineage>
</organism>
<keyword evidence="2" id="KW-0808">Transferase</keyword>
<name>A0A6A5W446_9PLEO</name>
<dbReference type="SUPFAM" id="SSF54001">
    <property type="entry name" value="Cysteine proteinases"/>
    <property type="match status" value="1"/>
</dbReference>
<comment type="similarity">
    <text evidence="1">Belongs to the arylamine N-acetyltransferase family.</text>
</comment>
<dbReference type="Gene3D" id="3.30.2140.20">
    <property type="match status" value="1"/>
</dbReference>
<dbReference type="PANTHER" id="PTHR11786">
    <property type="entry name" value="N-HYDROXYARYLAMINE O-ACETYLTRANSFERASE"/>
    <property type="match status" value="1"/>
</dbReference>
<dbReference type="Pfam" id="PF00797">
    <property type="entry name" value="Acetyltransf_2"/>
    <property type="match status" value="1"/>
</dbReference>
<reference evidence="2" key="1">
    <citation type="journal article" date="2020" name="Stud. Mycol.">
        <title>101 Dothideomycetes genomes: a test case for predicting lifestyles and emergence of pathogens.</title>
        <authorList>
            <person name="Haridas S."/>
            <person name="Albert R."/>
            <person name="Binder M."/>
            <person name="Bloem J."/>
            <person name="Labutti K."/>
            <person name="Salamov A."/>
            <person name="Andreopoulos B."/>
            <person name="Baker S."/>
            <person name="Barry K."/>
            <person name="Bills G."/>
            <person name="Bluhm B."/>
            <person name="Cannon C."/>
            <person name="Castanera R."/>
            <person name="Culley D."/>
            <person name="Daum C."/>
            <person name="Ezra D."/>
            <person name="Gonzalez J."/>
            <person name="Henrissat B."/>
            <person name="Kuo A."/>
            <person name="Liang C."/>
            <person name="Lipzen A."/>
            <person name="Lutzoni F."/>
            <person name="Magnuson J."/>
            <person name="Mondo S."/>
            <person name="Nolan M."/>
            <person name="Ohm R."/>
            <person name="Pangilinan J."/>
            <person name="Park H.-J."/>
            <person name="Ramirez L."/>
            <person name="Alfaro M."/>
            <person name="Sun H."/>
            <person name="Tritt A."/>
            <person name="Yoshinaga Y."/>
            <person name="Zwiers L.-H."/>
            <person name="Turgeon B."/>
            <person name="Goodwin S."/>
            <person name="Spatafora J."/>
            <person name="Crous P."/>
            <person name="Grigoriev I."/>
        </authorList>
    </citation>
    <scope>NUCLEOTIDE SEQUENCE</scope>
    <source>
        <strain evidence="2">CBS 123094</strain>
    </source>
</reference>